<feature type="compositionally biased region" description="Low complexity" evidence="1">
    <location>
        <begin position="1133"/>
        <end position="1145"/>
    </location>
</feature>
<feature type="compositionally biased region" description="Basic and acidic residues" evidence="1">
    <location>
        <begin position="552"/>
        <end position="569"/>
    </location>
</feature>
<sequence length="1218" mass="136195">MPPRRQRQRVKRSQAHEDTSHPPQALHSALTPSKSSLSSQRLPPSQPPPQPSHPTQPSGPVQSSEPSEPLQPSQTSPFKTQDPSDGIDWDLFATVLSRTARDHERRKRLTPTKASQPTPTRANQVLLAPQPSEGEGGDDLPRSDDSQFSTYTRTESESGSSDGEEGADEDDLPDSDDSQFETVRQQAVDDGWPSPTDSQFEETRGEHEDEDEDGLPDVTDSQFEETDRREELNSHAEVEEYPDAADSQFEQTVRVPLPGVNPGQQTVGGDELDDAGSQAEESSMEEDEDSLPDPRDSQFERTQDPRRGSGDSAEMAATEAALGSFSEAEGEGVMTAKYVEVDGRVEEVEEDERVEGAEEDERVEEVEEDAEMQPAPTQPAASIKPIPALSQVISSRVRRKRDDPTEFAPPDQEDLTEAERRAEVSDLPEPSGALHGPRQKRPTIITSQKINATASQKMVNHKTSHKVNVDVIEQAGPPEPANGGLDADEDLEILHEQANEMDTAFDPPHDDFYRPEPDLYEPPLDSDGDPHDDRRREVDPFIDEVVVDEPFRDDLAASPEPRFRPHDPYLVDDDGQPLGPKSEYVVPADWVPPTSRIHGKMDGKTYQYSRLDGRRVRFTEAESLLLWRTIQQVPMSVANPVDVAAYFYGEFGVYSKALAPYNKQHMRSRLVTMCETRVNRGLLIEGRARMFLPPRHTARQEYEEDKKDFRDAEKERLAVKEEEEWGDRLEEVDESDRERDEDDEPPRKRSRVERARKQRIPERPMPVNRAYVEIPVRRLRQLNTARFLSRDGGDDVRPSPSLPDSDVDSDPGAVPRFYRRSAADFAHLPPFHVPEPPTSPVASQPIPQPTSPLTSLPPSRPVSPPASSSSSPEPPRHQSTRRQSAPARMRGIRPPPSHRAVFDEIVEQSEDESEDEIMDERAEREDEIMDERAEQPEADDGLLDSDEELPTDLESEEGNRRSLSPHVASTSPLTALGHSSPWARRASRANPRSSPAEPMYVRLATSQLSTPSRIRSPPARRVTLLQVTYKQRQRRRYSYRQPERGVAGDEGRDEGDDEGDEPDDGGGDDDEGDGPDDDVEDERGVEESEDGNRHSDRKPSQQATSVWSGRMRRREPFTVKREQAAPPSTGPEQRASTSQTRQSSQLPRPASPSQATTENEPARWPLKGKQRAAATDADNNEDPHDGEAQDGEGMGETLVAAQAVRREIIRQKVLRGEM</sequence>
<feature type="region of interest" description="Disordered" evidence="1">
    <location>
        <begin position="552"/>
        <end position="571"/>
    </location>
</feature>
<feature type="compositionally biased region" description="Basic and acidic residues" evidence="1">
    <location>
        <begin position="752"/>
        <end position="762"/>
    </location>
</feature>
<feature type="region of interest" description="Disordered" evidence="1">
    <location>
        <begin position="789"/>
        <end position="1198"/>
    </location>
</feature>
<feature type="compositionally biased region" description="Acidic residues" evidence="1">
    <location>
        <begin position="936"/>
        <end position="956"/>
    </location>
</feature>
<comment type="caution">
    <text evidence="2">The sequence shown here is derived from an EMBL/GenBank/DDBJ whole genome shotgun (WGS) entry which is preliminary data.</text>
</comment>
<feature type="compositionally biased region" description="Acidic residues" evidence="1">
    <location>
        <begin position="721"/>
        <end position="744"/>
    </location>
</feature>
<name>A0AAD3YFA5_9TREE</name>
<feature type="region of interest" description="Disordered" evidence="1">
    <location>
        <begin position="1"/>
        <end position="447"/>
    </location>
</feature>
<feature type="compositionally biased region" description="Polar residues" evidence="1">
    <location>
        <begin position="112"/>
        <end position="123"/>
    </location>
</feature>
<feature type="region of interest" description="Disordered" evidence="1">
    <location>
        <begin position="496"/>
        <end position="535"/>
    </location>
</feature>
<proteinExistence type="predicted"/>
<feature type="compositionally biased region" description="Acidic residues" evidence="1">
    <location>
        <begin position="282"/>
        <end position="291"/>
    </location>
</feature>
<evidence type="ECO:0000256" key="1">
    <source>
        <dbReference type="SAM" id="MobiDB-lite"/>
    </source>
</evidence>
<gene>
    <name evidence="2" type="ORF">CspeluHIS016_0901060</name>
</gene>
<feature type="compositionally biased region" description="Basic and acidic residues" evidence="1">
    <location>
        <begin position="919"/>
        <end position="935"/>
    </location>
</feature>
<feature type="compositionally biased region" description="Acidic residues" evidence="1">
    <location>
        <begin position="162"/>
        <end position="179"/>
    </location>
</feature>
<organism evidence="2 3">
    <name type="scientific">Cutaneotrichosporon spelunceum</name>
    <dbReference type="NCBI Taxonomy" id="1672016"/>
    <lineage>
        <taxon>Eukaryota</taxon>
        <taxon>Fungi</taxon>
        <taxon>Dikarya</taxon>
        <taxon>Basidiomycota</taxon>
        <taxon>Agaricomycotina</taxon>
        <taxon>Tremellomycetes</taxon>
        <taxon>Trichosporonales</taxon>
        <taxon>Trichosporonaceae</taxon>
        <taxon>Cutaneotrichosporon</taxon>
    </lineage>
</organism>
<feature type="compositionally biased region" description="Basic and acidic residues" evidence="1">
    <location>
        <begin position="1090"/>
        <end position="1099"/>
    </location>
</feature>
<protein>
    <submittedName>
        <fullName evidence="2">Uncharacterized protein</fullName>
    </submittedName>
</protein>
<feature type="compositionally biased region" description="Low complexity" evidence="1">
    <location>
        <begin position="979"/>
        <end position="998"/>
    </location>
</feature>
<evidence type="ECO:0000313" key="2">
    <source>
        <dbReference type="EMBL" id="GMK59889.1"/>
    </source>
</evidence>
<feature type="compositionally biased region" description="Pro residues" evidence="1">
    <location>
        <begin position="44"/>
        <end position="54"/>
    </location>
</feature>
<feature type="compositionally biased region" description="Acidic residues" evidence="1">
    <location>
        <begin position="1051"/>
        <end position="1089"/>
    </location>
</feature>
<feature type="compositionally biased region" description="Basic and acidic residues" evidence="1">
    <location>
        <begin position="225"/>
        <end position="238"/>
    </location>
</feature>
<feature type="compositionally biased region" description="Basic residues" evidence="1">
    <location>
        <begin position="1"/>
        <end position="13"/>
    </location>
</feature>
<dbReference type="Proteomes" id="UP001222932">
    <property type="component" value="Unassembled WGS sequence"/>
</dbReference>
<feature type="compositionally biased region" description="Low complexity" evidence="1">
    <location>
        <begin position="32"/>
        <end position="43"/>
    </location>
</feature>
<feature type="compositionally biased region" description="Acidic residues" evidence="1">
    <location>
        <begin position="904"/>
        <end position="918"/>
    </location>
</feature>
<accession>A0AAD3YFA5</accession>
<dbReference type="AlphaFoldDB" id="A0AAD3YFA5"/>
<feature type="compositionally biased region" description="Basic and acidic residues" evidence="1">
    <location>
        <begin position="1041"/>
        <end position="1050"/>
    </location>
</feature>
<feature type="region of interest" description="Disordered" evidence="1">
    <location>
        <begin position="718"/>
        <end position="764"/>
    </location>
</feature>
<feature type="compositionally biased region" description="Basic and acidic residues" evidence="1">
    <location>
        <begin position="292"/>
        <end position="309"/>
    </location>
</feature>
<reference evidence="2" key="1">
    <citation type="journal article" date="2023" name="BMC Genomics">
        <title>Chromosome-level genome assemblies of Cutaneotrichosporon spp. (Trichosporonales, Basidiomycota) reveal imbalanced evolution between nucleotide sequences and chromosome synteny.</title>
        <authorList>
            <person name="Kobayashi Y."/>
            <person name="Kayamori A."/>
            <person name="Aoki K."/>
            <person name="Shiwa Y."/>
            <person name="Matsutani M."/>
            <person name="Fujita N."/>
            <person name="Sugita T."/>
            <person name="Iwasaki W."/>
            <person name="Tanaka N."/>
            <person name="Takashima M."/>
        </authorList>
    </citation>
    <scope>NUCLEOTIDE SEQUENCE</scope>
    <source>
        <strain evidence="2">HIS016</strain>
    </source>
</reference>
<reference evidence="2" key="2">
    <citation type="submission" date="2023-06" db="EMBL/GenBank/DDBJ databases">
        <authorList>
            <person name="Kobayashi Y."/>
            <person name="Kayamori A."/>
            <person name="Aoki K."/>
            <person name="Shiwa Y."/>
            <person name="Fujita N."/>
            <person name="Sugita T."/>
            <person name="Iwasaki W."/>
            <person name="Tanaka N."/>
            <person name="Takashima M."/>
        </authorList>
    </citation>
    <scope>NUCLEOTIDE SEQUENCE</scope>
    <source>
        <strain evidence="2">HIS016</strain>
    </source>
</reference>
<feature type="compositionally biased region" description="Acidic residues" evidence="1">
    <location>
        <begin position="347"/>
        <end position="371"/>
    </location>
</feature>
<feature type="compositionally biased region" description="Low complexity" evidence="1">
    <location>
        <begin position="55"/>
        <end position="77"/>
    </location>
</feature>
<feature type="compositionally biased region" description="Basic and acidic residues" evidence="1">
    <location>
        <begin position="1114"/>
        <end position="1123"/>
    </location>
</feature>
<feature type="compositionally biased region" description="Basic and acidic residues" evidence="1">
    <location>
        <begin position="507"/>
        <end position="517"/>
    </location>
</feature>
<feature type="compositionally biased region" description="Polar residues" evidence="1">
    <location>
        <begin position="1004"/>
        <end position="1013"/>
    </location>
</feature>
<evidence type="ECO:0000313" key="3">
    <source>
        <dbReference type="Proteomes" id="UP001222932"/>
    </source>
</evidence>
<keyword evidence="3" id="KW-1185">Reference proteome</keyword>
<dbReference type="EMBL" id="BTCM01000009">
    <property type="protein sequence ID" value="GMK59889.1"/>
    <property type="molecule type" value="Genomic_DNA"/>
</dbReference>